<dbReference type="AlphaFoldDB" id="A0AAD9PJ38"/>
<dbReference type="Gene3D" id="2.60.40.10">
    <property type="entry name" value="Immunoglobulins"/>
    <property type="match status" value="1"/>
</dbReference>
<proteinExistence type="predicted"/>
<dbReference type="SUPFAM" id="SSF81296">
    <property type="entry name" value="E set domains"/>
    <property type="match status" value="1"/>
</dbReference>
<comment type="caution">
    <text evidence="3">The sequence shown here is derived from an EMBL/GenBank/DDBJ whole genome shotgun (WGS) entry which is preliminary data.</text>
</comment>
<dbReference type="InterPro" id="IPR013783">
    <property type="entry name" value="Ig-like_fold"/>
</dbReference>
<dbReference type="InterPro" id="IPR014756">
    <property type="entry name" value="Ig_E-set"/>
</dbReference>
<feature type="repeat" description="Filamin" evidence="1">
    <location>
        <begin position="118"/>
        <end position="154"/>
    </location>
</feature>
<gene>
    <name evidence="3" type="ORF">BdWA1_002377</name>
</gene>
<dbReference type="Proteomes" id="UP001214638">
    <property type="component" value="Unassembled WGS sequence"/>
</dbReference>
<dbReference type="RefSeq" id="XP_067802626.1">
    <property type="nucleotide sequence ID" value="XM_067947404.1"/>
</dbReference>
<sequence>MAECTIVIPQGNKTTDTQFEESVVPLPQSSYAEGSGLQGGRCGDWLTFYIHKKKSFNQGVVRLHLNGNDTFNSCVFFGEQGEQNHLERQITSNSSIRLMYNSNISRNDYFKWDSCYIDDNKFRVRYRVQRKGQFRLHVKLDGNEIPGSPFDIFISDGITNALHSRVIGKGVKQCSAIPMVNRLKKLILKEPKDAMSTIAKDQLIESLDKVGLINKIRVYMCDDSSQPVTCGLPYVNAWGQNYAKVIKLRELGKGTVEVLYVVFVPSDAMNALVSLNEKPQISVQSSMMMDNIPCSIFIEINGIGVYGSPFTPSIDNVVELKQYFDQAETLIQKLKKKFSSLLQHGDFEQCIQMYNMHKTLKNSEGIINEFTNVISAKIHELVNESFEVASSSTNLRFISKHNLGRLYEIVEKQYQKMFKYKTTSIVECIRELNNSRTSENNRDGFNNLGDVILNYRRIGDELRKLHRFELAKKFDAANDQLCEEAELGRWEEIIKHKENKVQNMKATMDEYSEKLARFKSEIDSKYSKIPNVDIDAFKKKFTFKIDKSQQTLDEELFTSRMKGLLETRCTNTAGNNKIDTIVNRYWRNCNIYDIQSSFTKVLKSSVRLKNSLYEMFLYYSGVKQDSEAPVGITKASMHIFIIDARVNDLLCQNPKKIDWLFDKFSCVVRDNAKVPVIPQHLWFAFIRELAYLNLLYTIAQSGNLDLLRDSIHPSRLVAFHHFCDVYLVPLYERLYLEREDFQKCLKWPSKSLNPNPTTDIKVQPHQKLQHLFASQSQLTDFIKNNVPQLIISKLSLDVLRMIFKHYSRIAMHAKEQPELYWDKKSCWISRSTLIVFAKDFNIVPGYIDADKLIEIAAHVTRNVRLLYKDFVDVLVNTLACSVAAICYQKQLLYQQSDIHKDNRSNLQCIQSHESVNNDVTELLSSLGITDMMHVSTTIESIYGAQFINDIKT</sequence>
<evidence type="ECO:0000256" key="2">
    <source>
        <dbReference type="SAM" id="Coils"/>
    </source>
</evidence>
<dbReference type="PROSITE" id="PS50194">
    <property type="entry name" value="FILAMIN_REPEAT"/>
    <property type="match status" value="1"/>
</dbReference>
<name>A0AAD9PJ38_9APIC</name>
<dbReference type="Pfam" id="PF00630">
    <property type="entry name" value="Filamin"/>
    <property type="match status" value="1"/>
</dbReference>
<dbReference type="EMBL" id="JALLKP010000003">
    <property type="protein sequence ID" value="KAK2195783.1"/>
    <property type="molecule type" value="Genomic_DNA"/>
</dbReference>
<keyword evidence="4" id="KW-1185">Reference proteome</keyword>
<keyword evidence="2" id="KW-0175">Coiled coil</keyword>
<dbReference type="KEGG" id="bdw:94336675"/>
<evidence type="ECO:0000313" key="4">
    <source>
        <dbReference type="Proteomes" id="UP001214638"/>
    </source>
</evidence>
<dbReference type="GeneID" id="94336675"/>
<organism evidence="3 4">
    <name type="scientific">Babesia duncani</name>
    <dbReference type="NCBI Taxonomy" id="323732"/>
    <lineage>
        <taxon>Eukaryota</taxon>
        <taxon>Sar</taxon>
        <taxon>Alveolata</taxon>
        <taxon>Apicomplexa</taxon>
        <taxon>Aconoidasida</taxon>
        <taxon>Piroplasmida</taxon>
        <taxon>Babesiidae</taxon>
        <taxon>Babesia</taxon>
    </lineage>
</organism>
<evidence type="ECO:0000256" key="1">
    <source>
        <dbReference type="PROSITE-ProRule" id="PRU00087"/>
    </source>
</evidence>
<accession>A0AAD9PJ38</accession>
<feature type="coiled-coil region" evidence="2">
    <location>
        <begin position="487"/>
        <end position="521"/>
    </location>
</feature>
<dbReference type="InterPro" id="IPR017868">
    <property type="entry name" value="Filamin/ABP280_repeat-like"/>
</dbReference>
<protein>
    <submittedName>
        <fullName evidence="3">Bifunctional Filamin-ABP280 repeat-like/Immunoglobulin-like fold/Immunoglobulin E-set</fullName>
    </submittedName>
</protein>
<reference evidence="3" key="1">
    <citation type="journal article" date="2023" name="Nat. Microbiol.">
        <title>Babesia duncani multi-omics identifies virulence factors and drug targets.</title>
        <authorList>
            <person name="Singh P."/>
            <person name="Lonardi S."/>
            <person name="Liang Q."/>
            <person name="Vydyam P."/>
            <person name="Khabirova E."/>
            <person name="Fang T."/>
            <person name="Gihaz S."/>
            <person name="Thekkiniath J."/>
            <person name="Munshi M."/>
            <person name="Abel S."/>
            <person name="Ciampossin L."/>
            <person name="Batugedara G."/>
            <person name="Gupta M."/>
            <person name="Lu X.M."/>
            <person name="Lenz T."/>
            <person name="Chakravarty S."/>
            <person name="Cornillot E."/>
            <person name="Hu Y."/>
            <person name="Ma W."/>
            <person name="Gonzalez L.M."/>
            <person name="Sanchez S."/>
            <person name="Estrada K."/>
            <person name="Sanchez-Flores A."/>
            <person name="Montero E."/>
            <person name="Harb O.S."/>
            <person name="Le Roch K.G."/>
            <person name="Mamoun C.B."/>
        </authorList>
    </citation>
    <scope>NUCLEOTIDE SEQUENCE</scope>
    <source>
        <strain evidence="3">WA1</strain>
    </source>
</reference>
<evidence type="ECO:0000313" key="3">
    <source>
        <dbReference type="EMBL" id="KAK2195783.1"/>
    </source>
</evidence>